<dbReference type="EMBL" id="CP009933">
    <property type="protein sequence ID" value="AKA69596.1"/>
    <property type="molecule type" value="Genomic_DNA"/>
</dbReference>
<evidence type="ECO:0000313" key="2">
    <source>
        <dbReference type="Proteomes" id="UP000033115"/>
    </source>
</evidence>
<gene>
    <name evidence="1" type="ORF">CSCA_2471</name>
</gene>
<name>A0A0E3GR28_CLOSL</name>
<proteinExistence type="predicted"/>
<reference evidence="1 2" key="1">
    <citation type="journal article" date="2015" name="J. Biotechnol.">
        <title>Complete genome sequence of a malodorant-producing acetogen, Clostridium scatologenes ATCC 25775(T).</title>
        <authorList>
            <person name="Zhu Z."/>
            <person name="Guo T."/>
            <person name="Zheng H."/>
            <person name="Song T."/>
            <person name="Ouyang P."/>
            <person name="Xie J."/>
        </authorList>
    </citation>
    <scope>NUCLEOTIDE SEQUENCE [LARGE SCALE GENOMIC DNA]</scope>
    <source>
        <strain evidence="1 2">ATCC 25775</strain>
    </source>
</reference>
<keyword evidence="2" id="KW-1185">Reference proteome</keyword>
<dbReference type="Proteomes" id="UP000033115">
    <property type="component" value="Chromosome"/>
</dbReference>
<dbReference type="KEGG" id="csq:CSCA_2471"/>
<dbReference type="AlphaFoldDB" id="A0A0E3GR28"/>
<dbReference type="HOGENOM" id="CLU_3198228_0_0_9"/>
<dbReference type="STRING" id="1548.CSCA_2471"/>
<evidence type="ECO:0000313" key="1">
    <source>
        <dbReference type="EMBL" id="AKA69596.1"/>
    </source>
</evidence>
<sequence length="45" mass="5130">MFVTFNIAKNVGKIINNLSYAFVIEKNYGTVMKIKEVETGKYTVI</sequence>
<organism evidence="1 2">
    <name type="scientific">Clostridium scatologenes</name>
    <dbReference type="NCBI Taxonomy" id="1548"/>
    <lineage>
        <taxon>Bacteria</taxon>
        <taxon>Bacillati</taxon>
        <taxon>Bacillota</taxon>
        <taxon>Clostridia</taxon>
        <taxon>Eubacteriales</taxon>
        <taxon>Clostridiaceae</taxon>
        <taxon>Clostridium</taxon>
    </lineage>
</organism>
<accession>A0A0E3GR28</accession>
<protein>
    <submittedName>
        <fullName evidence="1">Uncharacterized protein</fullName>
    </submittedName>
</protein>